<organism evidence="2 3">
    <name type="scientific">Botryotinia calthae</name>
    <dbReference type="NCBI Taxonomy" id="38488"/>
    <lineage>
        <taxon>Eukaryota</taxon>
        <taxon>Fungi</taxon>
        <taxon>Dikarya</taxon>
        <taxon>Ascomycota</taxon>
        <taxon>Pezizomycotina</taxon>
        <taxon>Leotiomycetes</taxon>
        <taxon>Helotiales</taxon>
        <taxon>Sclerotiniaceae</taxon>
        <taxon>Botryotinia</taxon>
    </lineage>
</organism>
<dbReference type="EMBL" id="PHWZ01000152">
    <property type="protein sequence ID" value="TEY63691.1"/>
    <property type="molecule type" value="Genomic_DNA"/>
</dbReference>
<evidence type="ECO:0000313" key="3">
    <source>
        <dbReference type="Proteomes" id="UP000297299"/>
    </source>
</evidence>
<feature type="signal peptide" evidence="1">
    <location>
        <begin position="1"/>
        <end position="19"/>
    </location>
</feature>
<evidence type="ECO:0000313" key="2">
    <source>
        <dbReference type="EMBL" id="TEY63691.1"/>
    </source>
</evidence>
<evidence type="ECO:0000256" key="1">
    <source>
        <dbReference type="SAM" id="SignalP"/>
    </source>
</evidence>
<keyword evidence="1" id="KW-0732">Signal</keyword>
<proteinExistence type="predicted"/>
<dbReference type="AlphaFoldDB" id="A0A4Y8D2A4"/>
<name>A0A4Y8D2A4_9HELO</name>
<dbReference type="Proteomes" id="UP000297299">
    <property type="component" value="Unassembled WGS sequence"/>
</dbReference>
<sequence length="104" mass="11574">MSNRLLLLSVSILCCQSIALTTWSIAEKPSILEETAIFRFHRPSTAAAGDRANTISELGHFLLHETRSVAHDDSRCSYGQDDMQIFAVNYRSVKSAGYGNLYFS</sequence>
<accession>A0A4Y8D2A4</accession>
<reference evidence="2 3" key="1">
    <citation type="submission" date="2017-11" db="EMBL/GenBank/DDBJ databases">
        <title>Comparative genomics of Botrytis spp.</title>
        <authorList>
            <person name="Valero-Jimenez C.A."/>
            <person name="Tapia P."/>
            <person name="Veloso J."/>
            <person name="Silva-Moreno E."/>
            <person name="Staats M."/>
            <person name="Valdes J.H."/>
            <person name="Van Kan J.A.L."/>
        </authorList>
    </citation>
    <scope>NUCLEOTIDE SEQUENCE [LARGE SCALE GENOMIC DNA]</scope>
    <source>
        <strain evidence="2 3">MUCL2830</strain>
    </source>
</reference>
<comment type="caution">
    <text evidence="2">The sequence shown here is derived from an EMBL/GenBank/DDBJ whole genome shotgun (WGS) entry which is preliminary data.</text>
</comment>
<feature type="chain" id="PRO_5021445567" evidence="1">
    <location>
        <begin position="20"/>
        <end position="104"/>
    </location>
</feature>
<keyword evidence="3" id="KW-1185">Reference proteome</keyword>
<gene>
    <name evidence="2" type="ORF">BOTCAL_0152g00080</name>
</gene>
<protein>
    <submittedName>
        <fullName evidence="2">Uncharacterized protein</fullName>
    </submittedName>
</protein>